<dbReference type="Proteomes" id="UP000183053">
    <property type="component" value="Unassembled WGS sequence"/>
</dbReference>
<dbReference type="EMBL" id="FNLF01000002">
    <property type="protein sequence ID" value="SDQ53264.1"/>
    <property type="molecule type" value="Genomic_DNA"/>
</dbReference>
<dbReference type="OrthoDB" id="9952278at2"/>
<dbReference type="RefSeq" id="WP_068567185.1">
    <property type="nucleotide sequence ID" value="NZ_FNLF01000002.1"/>
</dbReference>
<proteinExistence type="predicted"/>
<evidence type="ECO:0000313" key="1">
    <source>
        <dbReference type="EMBL" id="SDQ53264.1"/>
    </source>
</evidence>
<keyword evidence="2" id="KW-1185">Reference proteome</keyword>
<organism evidence="1 2">
    <name type="scientific">Tsukamurella pulmonis</name>
    <dbReference type="NCBI Taxonomy" id="47312"/>
    <lineage>
        <taxon>Bacteria</taxon>
        <taxon>Bacillati</taxon>
        <taxon>Actinomycetota</taxon>
        <taxon>Actinomycetes</taxon>
        <taxon>Mycobacteriales</taxon>
        <taxon>Tsukamurellaceae</taxon>
        <taxon>Tsukamurella</taxon>
    </lineage>
</organism>
<dbReference type="AlphaFoldDB" id="A0A1H1BMT0"/>
<accession>A0A1H1BMT0</accession>
<evidence type="ECO:0000313" key="2">
    <source>
        <dbReference type="Proteomes" id="UP000183053"/>
    </source>
</evidence>
<gene>
    <name evidence="1" type="ORF">SAMN04489765_0771</name>
</gene>
<dbReference type="STRING" id="47312.SAMN04489765_0771"/>
<reference evidence="2" key="1">
    <citation type="submission" date="2016-10" db="EMBL/GenBank/DDBJ databases">
        <authorList>
            <person name="Varghese N."/>
            <person name="Submissions S."/>
        </authorList>
    </citation>
    <scope>NUCLEOTIDE SEQUENCE [LARGE SCALE GENOMIC DNA]</scope>
    <source>
        <strain evidence="2">DSM 44142</strain>
    </source>
</reference>
<name>A0A1H1BMT0_9ACTN</name>
<sequence>MSHGDIEIVPVVRITPVGLIEVEFGDQVMTLDTEAAQSLAVNLLALVIVVREDDPPPGVRSEVVKFALLARVADAVTLWRDELAEPDSAPTP</sequence>
<protein>
    <submittedName>
        <fullName evidence="1">Uncharacterized protein</fullName>
    </submittedName>
</protein>